<feature type="domain" description="Pseudouridine synthase RsuA/RluA-like" evidence="2">
    <location>
        <begin position="10"/>
        <end position="152"/>
    </location>
</feature>
<reference evidence="4 6" key="2">
    <citation type="submission" date="2016-11" db="EMBL/GenBank/DDBJ databases">
        <authorList>
            <person name="Jaros S."/>
            <person name="Januszkiewicz K."/>
            <person name="Wedrychowicz H."/>
        </authorList>
    </citation>
    <scope>NUCLEOTIDE SEQUENCE [LARGE SCALE GENOMIC DNA]</scope>
    <source>
        <strain evidence="4">NVI 5450</strain>
    </source>
</reference>
<dbReference type="InterPro" id="IPR050188">
    <property type="entry name" value="RluA_PseudoU_synthase"/>
</dbReference>
<dbReference type="SUPFAM" id="SSF55120">
    <property type="entry name" value="Pseudouridine synthase"/>
    <property type="match status" value="1"/>
</dbReference>
<dbReference type="AlphaFoldDB" id="A0A090IFZ3"/>
<dbReference type="RefSeq" id="WP_045111535.1">
    <property type="nucleotide sequence ID" value="NZ_CAWQZC010000113.1"/>
</dbReference>
<dbReference type="STRING" id="80854.MVIS_3524"/>
<dbReference type="OrthoDB" id="9807829at2"/>
<evidence type="ECO:0000313" key="3">
    <source>
        <dbReference type="EMBL" id="SGY89076.1"/>
    </source>
</evidence>
<dbReference type="GO" id="GO:0140098">
    <property type="term" value="F:catalytic activity, acting on RNA"/>
    <property type="evidence" value="ECO:0007669"/>
    <property type="project" value="UniProtKB-ARBA"/>
</dbReference>
<dbReference type="InterPro" id="IPR006145">
    <property type="entry name" value="PsdUridine_synth_RsuA/RluA"/>
</dbReference>
<accession>A0A090IFZ3</accession>
<evidence type="ECO:0000313" key="6">
    <source>
        <dbReference type="Proteomes" id="UP000183794"/>
    </source>
</evidence>
<evidence type="ECO:0000313" key="4">
    <source>
        <dbReference type="EMBL" id="SGY96694.1"/>
    </source>
</evidence>
<dbReference type="CDD" id="cd02869">
    <property type="entry name" value="PseudoU_synth_RluA_like"/>
    <property type="match status" value="1"/>
</dbReference>
<protein>
    <submittedName>
        <fullName evidence="4">Pseudouridine synthase</fullName>
    </submittedName>
</protein>
<dbReference type="Pfam" id="PF00849">
    <property type="entry name" value="PseudoU_synth_2"/>
    <property type="match status" value="1"/>
</dbReference>
<dbReference type="GO" id="GO:0000455">
    <property type="term" value="P:enzyme-directed rRNA pseudouridine synthesis"/>
    <property type="evidence" value="ECO:0007669"/>
    <property type="project" value="TreeGrafter"/>
</dbReference>
<dbReference type="PROSITE" id="PS01129">
    <property type="entry name" value="PSI_RLU"/>
    <property type="match status" value="1"/>
</dbReference>
<dbReference type="GeneID" id="61295554"/>
<dbReference type="InterPro" id="IPR006508">
    <property type="entry name" value="PsdUridine_synth_RluA-like"/>
</dbReference>
<dbReference type="PANTHER" id="PTHR21600">
    <property type="entry name" value="MITOCHONDRIAL RNA PSEUDOURIDINE SYNTHASE"/>
    <property type="match status" value="1"/>
</dbReference>
<name>A0A090IFZ3_9GAMM</name>
<dbReference type="GO" id="GO:0003723">
    <property type="term" value="F:RNA binding"/>
    <property type="evidence" value="ECO:0007669"/>
    <property type="project" value="InterPro"/>
</dbReference>
<sequence length="226" mass="25349">MYSILFQNNDFLVINKAAGIGFHDEDGVDGICSIVRKDIGRLVFPVHRLDKVTSGLLLLAKSSEAAAKLAKLFELHEIQKYYLGIIDSKPKKKQGLVKGDMERSRRSMWRLTKTLTSPAVTQFFTQSIGDGKRLVVLKPHTGKTHQLRVALNSLGSPICGDPLYQSADAWKYDRAYLHAYCLQFTLDGEDFSFVADEFSGEQFETAECKEALVAYARPETLAWPKV</sequence>
<proteinExistence type="inferred from homology"/>
<comment type="similarity">
    <text evidence="1">Belongs to the pseudouridine synthase RluA family.</text>
</comment>
<evidence type="ECO:0000259" key="2">
    <source>
        <dbReference type="Pfam" id="PF00849"/>
    </source>
</evidence>
<keyword evidence="5" id="KW-1185">Reference proteome</keyword>
<dbReference type="GO" id="GO:0009982">
    <property type="term" value="F:pseudouridine synthase activity"/>
    <property type="evidence" value="ECO:0007669"/>
    <property type="project" value="InterPro"/>
</dbReference>
<dbReference type="Proteomes" id="UP000183794">
    <property type="component" value="Unassembled WGS sequence"/>
</dbReference>
<organism evidence="4 6">
    <name type="scientific">Moritella viscosa</name>
    <dbReference type="NCBI Taxonomy" id="80854"/>
    <lineage>
        <taxon>Bacteria</taxon>
        <taxon>Pseudomonadati</taxon>
        <taxon>Pseudomonadota</taxon>
        <taxon>Gammaproteobacteria</taxon>
        <taxon>Alteromonadales</taxon>
        <taxon>Moritellaceae</taxon>
        <taxon>Moritella</taxon>
    </lineage>
</organism>
<evidence type="ECO:0000313" key="5">
    <source>
        <dbReference type="Proteomes" id="UP000182660"/>
    </source>
</evidence>
<dbReference type="EMBL" id="FPLD01000052">
    <property type="protein sequence ID" value="SGY96694.1"/>
    <property type="molecule type" value="Genomic_DNA"/>
</dbReference>
<dbReference type="PATRIC" id="fig|80854.5.peg.3726"/>
<dbReference type="InterPro" id="IPR020103">
    <property type="entry name" value="PsdUridine_synth_cat_dom_sf"/>
</dbReference>
<dbReference type="Gene3D" id="3.30.2350.10">
    <property type="entry name" value="Pseudouridine synthase"/>
    <property type="match status" value="1"/>
</dbReference>
<dbReference type="Proteomes" id="UP000182660">
    <property type="component" value="Unassembled WGS sequence"/>
</dbReference>
<reference evidence="3 5" key="1">
    <citation type="submission" date="2016-11" db="EMBL/GenBank/DDBJ databases">
        <authorList>
            <person name="Klemetsen T."/>
        </authorList>
    </citation>
    <scope>NUCLEOTIDE SEQUENCE [LARGE SCALE GENOMIC DNA]</scope>
    <source>
        <strain evidence="3">MT 2528</strain>
    </source>
</reference>
<dbReference type="HOGENOM" id="CLU_016902_6_0_6"/>
<dbReference type="NCBIfam" id="TIGR01621">
    <property type="entry name" value="RluA-like"/>
    <property type="match status" value="1"/>
</dbReference>
<dbReference type="PANTHER" id="PTHR21600:SF87">
    <property type="entry name" value="RNA PSEUDOURIDYLATE SYNTHASE DOMAIN-CONTAINING PROTEIN 1"/>
    <property type="match status" value="1"/>
</dbReference>
<dbReference type="EMBL" id="FPLJ01000041">
    <property type="protein sequence ID" value="SGY89076.1"/>
    <property type="molecule type" value="Genomic_DNA"/>
</dbReference>
<dbReference type="InterPro" id="IPR006224">
    <property type="entry name" value="PsdUridine_synth_RluA-like_CS"/>
</dbReference>
<gene>
    <name evidence="3" type="ORF">MT2528_1644</name>
    <name evidence="4" type="ORF">NVI5450_1869</name>
</gene>
<evidence type="ECO:0000256" key="1">
    <source>
        <dbReference type="ARBA" id="ARBA00010876"/>
    </source>
</evidence>
<dbReference type="KEGG" id="mvs:MVIS_3524"/>